<dbReference type="InterPro" id="IPR038717">
    <property type="entry name" value="Tc1-like_DDE_dom"/>
</dbReference>
<dbReference type="EMBL" id="RCBY01000159">
    <property type="protein sequence ID" value="RQH32058.1"/>
    <property type="molecule type" value="Genomic_DNA"/>
</dbReference>
<evidence type="ECO:0000313" key="2">
    <source>
        <dbReference type="EMBL" id="RQH24181.1"/>
    </source>
</evidence>
<dbReference type="AlphaFoldDB" id="A0A3N6NX11"/>
<comment type="caution">
    <text evidence="2">The sequence shown here is derived from an EMBL/GenBank/DDBJ whole genome shotgun (WGS) entry which is preliminary data.</text>
</comment>
<dbReference type="EMBL" id="RCBY01000240">
    <property type="protein sequence ID" value="RQH27593.1"/>
    <property type="molecule type" value="Genomic_DNA"/>
</dbReference>
<reference evidence="2 6" key="1">
    <citation type="journal article" date="2018" name="ACS Chem. Biol.">
        <title>Ketoreductase domain dysfunction expands chemodiversity: malyngamide biosynthesis in the cyanobacterium Okeania hirsuta.</title>
        <authorList>
            <person name="Moss N.A."/>
            <person name="Leao T."/>
            <person name="Rankin M."/>
            <person name="McCullough T.M."/>
            <person name="Qu P."/>
            <person name="Korobeynikov A."/>
            <person name="Smith J.L."/>
            <person name="Gerwick L."/>
            <person name="Gerwick W.H."/>
        </authorList>
    </citation>
    <scope>NUCLEOTIDE SEQUENCE [LARGE SCALE GENOMIC DNA]</scope>
    <source>
        <strain evidence="2 6">PAB10Feb10-1</strain>
    </source>
</reference>
<feature type="domain" description="Tc1-like transposase DDE" evidence="1">
    <location>
        <begin position="15"/>
        <end position="63"/>
    </location>
</feature>
<accession>A0A3N6NX11</accession>
<evidence type="ECO:0000313" key="5">
    <source>
        <dbReference type="EMBL" id="RQH38452.1"/>
    </source>
</evidence>
<protein>
    <submittedName>
        <fullName evidence="2">IS630 family transposase</fullName>
    </submittedName>
</protein>
<evidence type="ECO:0000313" key="4">
    <source>
        <dbReference type="EMBL" id="RQH32058.1"/>
    </source>
</evidence>
<gene>
    <name evidence="5" type="ORF">D5R40_17610</name>
    <name evidence="4" type="ORF">D5R40_22645</name>
    <name evidence="3" type="ORF">D5R40_26945</name>
    <name evidence="2" type="ORF">D5R40_30055</name>
</gene>
<evidence type="ECO:0000259" key="1">
    <source>
        <dbReference type="Pfam" id="PF13358"/>
    </source>
</evidence>
<sequence length="92" mass="10968">KQKSGILQSMVTRAAFLSDESHRIRFVYIPKHTSWLNQIECWFSILARRLLRRSSFSSTSDLKQKILNFIDYFNCTLARPFIWKFQGFSEDD</sequence>
<dbReference type="Pfam" id="PF13358">
    <property type="entry name" value="DDE_3"/>
    <property type="match status" value="1"/>
</dbReference>
<feature type="non-terminal residue" evidence="2">
    <location>
        <position position="1"/>
    </location>
</feature>
<evidence type="ECO:0000313" key="3">
    <source>
        <dbReference type="EMBL" id="RQH27593.1"/>
    </source>
</evidence>
<dbReference type="Proteomes" id="UP000269154">
    <property type="component" value="Unassembled WGS sequence"/>
</dbReference>
<dbReference type="RefSeq" id="WP_192901284.1">
    <property type="nucleotide sequence ID" value="NZ_CAWOLW010000004.1"/>
</dbReference>
<keyword evidence="6" id="KW-1185">Reference proteome</keyword>
<dbReference type="EMBL" id="RCBY01000328">
    <property type="protein sequence ID" value="RQH24181.1"/>
    <property type="molecule type" value="Genomic_DNA"/>
</dbReference>
<proteinExistence type="predicted"/>
<evidence type="ECO:0000313" key="6">
    <source>
        <dbReference type="Proteomes" id="UP000269154"/>
    </source>
</evidence>
<name>A0A3N6NX11_9CYAN</name>
<dbReference type="EMBL" id="RCBY01000101">
    <property type="protein sequence ID" value="RQH38452.1"/>
    <property type="molecule type" value="Genomic_DNA"/>
</dbReference>
<organism evidence="2 6">
    <name type="scientific">Okeania hirsuta</name>
    <dbReference type="NCBI Taxonomy" id="1458930"/>
    <lineage>
        <taxon>Bacteria</taxon>
        <taxon>Bacillati</taxon>
        <taxon>Cyanobacteriota</taxon>
        <taxon>Cyanophyceae</taxon>
        <taxon>Oscillatoriophycideae</taxon>
        <taxon>Oscillatoriales</taxon>
        <taxon>Microcoleaceae</taxon>
        <taxon>Okeania</taxon>
    </lineage>
</organism>